<comment type="catalytic activity">
    <reaction evidence="6">
        <text>hydrogencarbonate + H(+) = CO2 + H2O</text>
        <dbReference type="Rhea" id="RHEA:10748"/>
        <dbReference type="ChEBI" id="CHEBI:15377"/>
        <dbReference type="ChEBI" id="CHEBI:15378"/>
        <dbReference type="ChEBI" id="CHEBI:16526"/>
        <dbReference type="ChEBI" id="CHEBI:17544"/>
        <dbReference type="EC" id="4.2.1.1"/>
    </reaction>
</comment>
<dbReference type="InterPro" id="IPR041891">
    <property type="entry name" value="Alpha_CA_prokaryot-like"/>
</dbReference>
<evidence type="ECO:0000256" key="2">
    <source>
        <dbReference type="ARBA" id="ARBA00012925"/>
    </source>
</evidence>
<dbReference type="GO" id="GO:0004089">
    <property type="term" value="F:carbonate dehydratase activity"/>
    <property type="evidence" value="ECO:0007669"/>
    <property type="project" value="UniProtKB-UniRule"/>
</dbReference>
<evidence type="ECO:0000256" key="1">
    <source>
        <dbReference type="ARBA" id="ARBA00001947"/>
    </source>
</evidence>
<gene>
    <name evidence="8" type="ORF">FCM35_KLT11573</name>
</gene>
<evidence type="ECO:0000256" key="5">
    <source>
        <dbReference type="ARBA" id="ARBA00023239"/>
    </source>
</evidence>
<name>A0A833QLC1_9POAL</name>
<keyword evidence="6" id="KW-0732">Signal</keyword>
<dbReference type="OrthoDB" id="429145at2759"/>
<dbReference type="InterPro" id="IPR036398">
    <property type="entry name" value="CA_dom_sf"/>
</dbReference>
<evidence type="ECO:0000313" key="9">
    <source>
        <dbReference type="Proteomes" id="UP000623129"/>
    </source>
</evidence>
<dbReference type="PROSITE" id="PS00162">
    <property type="entry name" value="ALPHA_CA_1"/>
    <property type="match status" value="1"/>
</dbReference>
<dbReference type="InterPro" id="IPR023561">
    <property type="entry name" value="Carbonic_anhydrase_a-class"/>
</dbReference>
<proteinExistence type="inferred from homology"/>
<feature type="signal peptide" evidence="6">
    <location>
        <begin position="1"/>
        <end position="20"/>
    </location>
</feature>
<keyword evidence="3 6" id="KW-0479">Metal-binding</keyword>
<keyword evidence="5 6" id="KW-0456">Lyase</keyword>
<dbReference type="PANTHER" id="PTHR18952">
    <property type="entry name" value="CARBONIC ANHYDRASE"/>
    <property type="match status" value="1"/>
</dbReference>
<feature type="chain" id="PRO_5033099807" description="Carbonic anhydrase" evidence="6">
    <location>
        <begin position="21"/>
        <end position="266"/>
    </location>
</feature>
<keyword evidence="9" id="KW-1185">Reference proteome</keyword>
<comment type="cofactor">
    <cofactor evidence="1 6">
        <name>Zn(2+)</name>
        <dbReference type="ChEBI" id="CHEBI:29105"/>
    </cofactor>
</comment>
<dbReference type="Gene3D" id="3.10.200.10">
    <property type="entry name" value="Alpha carbonic anhydrase"/>
    <property type="match status" value="1"/>
</dbReference>
<comment type="caution">
    <text evidence="8">The sequence shown here is derived from an EMBL/GenBank/DDBJ whole genome shotgun (WGS) entry which is preliminary data.</text>
</comment>
<evidence type="ECO:0000256" key="4">
    <source>
        <dbReference type="ARBA" id="ARBA00022833"/>
    </source>
</evidence>
<dbReference type="AlphaFoldDB" id="A0A833QLC1"/>
<dbReference type="PROSITE" id="PS51144">
    <property type="entry name" value="ALPHA_CA_2"/>
    <property type="match status" value="1"/>
</dbReference>
<dbReference type="Proteomes" id="UP000623129">
    <property type="component" value="Unassembled WGS sequence"/>
</dbReference>
<dbReference type="EMBL" id="SWLB01000022">
    <property type="protein sequence ID" value="KAF3324106.1"/>
    <property type="molecule type" value="Genomic_DNA"/>
</dbReference>
<evidence type="ECO:0000313" key="8">
    <source>
        <dbReference type="EMBL" id="KAF3324106.1"/>
    </source>
</evidence>
<comment type="similarity">
    <text evidence="6">Belongs to the alpha-carbonic anhydrase family.</text>
</comment>
<evidence type="ECO:0000256" key="6">
    <source>
        <dbReference type="RuleBase" id="RU367011"/>
    </source>
</evidence>
<evidence type="ECO:0000259" key="7">
    <source>
        <dbReference type="PROSITE" id="PS51144"/>
    </source>
</evidence>
<dbReference type="GO" id="GO:0006730">
    <property type="term" value="P:one-carbon metabolic process"/>
    <property type="evidence" value="ECO:0007669"/>
    <property type="project" value="TreeGrafter"/>
</dbReference>
<organism evidence="8 9">
    <name type="scientific">Carex littledalei</name>
    <dbReference type="NCBI Taxonomy" id="544730"/>
    <lineage>
        <taxon>Eukaryota</taxon>
        <taxon>Viridiplantae</taxon>
        <taxon>Streptophyta</taxon>
        <taxon>Embryophyta</taxon>
        <taxon>Tracheophyta</taxon>
        <taxon>Spermatophyta</taxon>
        <taxon>Magnoliopsida</taxon>
        <taxon>Liliopsida</taxon>
        <taxon>Poales</taxon>
        <taxon>Cyperaceae</taxon>
        <taxon>Cyperoideae</taxon>
        <taxon>Cariceae</taxon>
        <taxon>Carex</taxon>
        <taxon>Carex subgen. Euthyceras</taxon>
    </lineage>
</organism>
<dbReference type="Pfam" id="PF00194">
    <property type="entry name" value="Carb_anhydrase"/>
    <property type="match status" value="1"/>
</dbReference>
<dbReference type="InterPro" id="IPR001148">
    <property type="entry name" value="CA_dom"/>
</dbReference>
<sequence length="266" mass="29870">MVILTVFTISLIISIPLASSQETEDEHPFSYKLGAKNGPENWHKVNASWDKCGTGQTQSPIDISIPKATVNPTLGGLLLLYRPAKGMLKSRGHDIEIKPTEDAGGMQIFGDIYFMTQMHYHYPSEHSINGKRYPLELHMVHQTPDGSKLAVTGQLYDYGQPDPFLAELEHHLKIMKNKHKKEKEVKLMDPYKLNIDSEQYFRYNGSLSVPPCTEGVIWNVFKKINTVSQQQVALLKAATNDLGLDNARPIQKLNGRLVDSTKAKKA</sequence>
<evidence type="ECO:0000256" key="3">
    <source>
        <dbReference type="ARBA" id="ARBA00022723"/>
    </source>
</evidence>
<dbReference type="InterPro" id="IPR018338">
    <property type="entry name" value="Carbonic_anhydrase_a-class_CS"/>
</dbReference>
<dbReference type="SMART" id="SM01057">
    <property type="entry name" value="Carb_anhydrase"/>
    <property type="match status" value="1"/>
</dbReference>
<protein>
    <recommendedName>
        <fullName evidence="2 6">Carbonic anhydrase</fullName>
        <ecNumber evidence="2 6">4.2.1.1</ecNumber>
    </recommendedName>
</protein>
<feature type="domain" description="Alpha-carbonic anhydrase" evidence="7">
    <location>
        <begin position="27"/>
        <end position="262"/>
    </location>
</feature>
<reference evidence="8" key="1">
    <citation type="submission" date="2020-01" db="EMBL/GenBank/DDBJ databases">
        <title>Genome sequence of Kobresia littledalei, the first chromosome-level genome in the family Cyperaceae.</title>
        <authorList>
            <person name="Qu G."/>
        </authorList>
    </citation>
    <scope>NUCLEOTIDE SEQUENCE</scope>
    <source>
        <strain evidence="8">C.B.Clarke</strain>
        <tissue evidence="8">Leaf</tissue>
    </source>
</reference>
<dbReference type="CDD" id="cd03124">
    <property type="entry name" value="alpha_CA_prokaryotic_like"/>
    <property type="match status" value="1"/>
</dbReference>
<dbReference type="EC" id="4.2.1.1" evidence="2 6"/>
<accession>A0A833QLC1</accession>
<keyword evidence="4 6" id="KW-0862">Zinc</keyword>
<dbReference type="PANTHER" id="PTHR18952:SF253">
    <property type="entry name" value="OS08G0470200 PROTEIN"/>
    <property type="match status" value="1"/>
</dbReference>
<dbReference type="SUPFAM" id="SSF51069">
    <property type="entry name" value="Carbonic anhydrase"/>
    <property type="match status" value="1"/>
</dbReference>
<comment type="function">
    <text evidence="6">Reversible hydration of carbon dioxide.</text>
</comment>
<dbReference type="GO" id="GO:0008270">
    <property type="term" value="F:zinc ion binding"/>
    <property type="evidence" value="ECO:0007669"/>
    <property type="project" value="UniProtKB-UniRule"/>
</dbReference>